<evidence type="ECO:0000313" key="3">
    <source>
        <dbReference type="Proteomes" id="UP000240760"/>
    </source>
</evidence>
<protein>
    <submittedName>
        <fullName evidence="2">Uncharacterized protein</fullName>
    </submittedName>
</protein>
<evidence type="ECO:0000256" key="1">
    <source>
        <dbReference type="SAM" id="MobiDB-lite"/>
    </source>
</evidence>
<sequence length="198" mass="20774">MGLDEALSHLASSPWSLVGMDGHGQIHGGGASVEETAERNSRILPRMARAISARMHWPSASPRSQPDAQTAKTKRLSVQRSPWLATATTERRARKRRLCSSSRSLADEGGLMTLGGVSCKALRESGHSLAVSSLPGGVPVSAVAIVTTDDAQQHLSVACRPNVCCARTRTSNNLRRGASSQSVGQPAGRGVFIPASLG</sequence>
<proteinExistence type="predicted"/>
<gene>
    <name evidence="2" type="ORF">M440DRAFT_1225310</name>
</gene>
<organism evidence="2 3">
    <name type="scientific">Trichoderma longibrachiatum ATCC 18648</name>
    <dbReference type="NCBI Taxonomy" id="983965"/>
    <lineage>
        <taxon>Eukaryota</taxon>
        <taxon>Fungi</taxon>
        <taxon>Dikarya</taxon>
        <taxon>Ascomycota</taxon>
        <taxon>Pezizomycotina</taxon>
        <taxon>Sordariomycetes</taxon>
        <taxon>Hypocreomycetidae</taxon>
        <taxon>Hypocreales</taxon>
        <taxon>Hypocreaceae</taxon>
        <taxon>Trichoderma</taxon>
    </lineage>
</organism>
<dbReference type="AlphaFoldDB" id="A0A2T4C8E4"/>
<name>A0A2T4C8E4_TRILO</name>
<dbReference type="Proteomes" id="UP000240760">
    <property type="component" value="Unassembled WGS sequence"/>
</dbReference>
<dbReference type="EMBL" id="KZ679130">
    <property type="protein sequence ID" value="PTB77847.1"/>
    <property type="molecule type" value="Genomic_DNA"/>
</dbReference>
<accession>A0A2T4C8E4</accession>
<keyword evidence="3" id="KW-1185">Reference proteome</keyword>
<feature type="compositionally biased region" description="Polar residues" evidence="1">
    <location>
        <begin position="61"/>
        <end position="71"/>
    </location>
</feature>
<reference evidence="2 3" key="1">
    <citation type="submission" date="2016-07" db="EMBL/GenBank/DDBJ databases">
        <title>Multiple horizontal gene transfer events from other fungi enriched the ability of initially mycotrophic Trichoderma (Ascomycota) to feed on dead plant biomass.</title>
        <authorList>
            <consortium name="DOE Joint Genome Institute"/>
            <person name="Aerts A."/>
            <person name="Atanasova L."/>
            <person name="Chenthamara K."/>
            <person name="Zhang J."/>
            <person name="Grujic M."/>
            <person name="Henrissat B."/>
            <person name="Kuo A."/>
            <person name="Salamov A."/>
            <person name="Lipzen A."/>
            <person name="Labutti K."/>
            <person name="Barry K."/>
            <person name="Miao Y."/>
            <person name="Rahimi M.J."/>
            <person name="Shen Q."/>
            <person name="Grigoriev I.V."/>
            <person name="Kubicek C.P."/>
            <person name="Druzhinina I.S."/>
        </authorList>
    </citation>
    <scope>NUCLEOTIDE SEQUENCE [LARGE SCALE GENOMIC DNA]</scope>
    <source>
        <strain evidence="2 3">ATCC 18648</strain>
    </source>
</reference>
<evidence type="ECO:0000313" key="2">
    <source>
        <dbReference type="EMBL" id="PTB77847.1"/>
    </source>
</evidence>
<feature type="region of interest" description="Disordered" evidence="1">
    <location>
        <begin position="55"/>
        <end position="81"/>
    </location>
</feature>